<dbReference type="GO" id="GO:0061709">
    <property type="term" value="P:reticulophagy"/>
    <property type="evidence" value="ECO:0007669"/>
    <property type="project" value="TreeGrafter"/>
</dbReference>
<dbReference type="GO" id="GO:0000407">
    <property type="term" value="C:phagophore assembly site"/>
    <property type="evidence" value="ECO:0007669"/>
    <property type="project" value="TreeGrafter"/>
</dbReference>
<keyword evidence="8" id="KW-0072">Autophagy</keyword>
<evidence type="ECO:0000256" key="12">
    <source>
        <dbReference type="ARBA" id="ARBA00041273"/>
    </source>
</evidence>
<feature type="coiled-coil region" evidence="13">
    <location>
        <begin position="384"/>
        <end position="411"/>
    </location>
</feature>
<keyword evidence="6" id="KW-0967">Endosome</keyword>
<dbReference type="InterPro" id="IPR001683">
    <property type="entry name" value="PX_dom"/>
</dbReference>
<dbReference type="GO" id="GO:0032456">
    <property type="term" value="P:endocytic recycling"/>
    <property type="evidence" value="ECO:0007669"/>
    <property type="project" value="TreeGrafter"/>
</dbReference>
<dbReference type="Gene3D" id="3.30.1520.10">
    <property type="entry name" value="Phox-like domain"/>
    <property type="match status" value="1"/>
</dbReference>
<name>A0A0A1TR48_9HYPO</name>
<dbReference type="PANTHER" id="PTHR45949">
    <property type="entry name" value="SORTING NEXIN-4"/>
    <property type="match status" value="1"/>
</dbReference>
<keyword evidence="5" id="KW-0963">Cytoplasm</keyword>
<evidence type="ECO:0000259" key="15">
    <source>
        <dbReference type="PROSITE" id="PS50195"/>
    </source>
</evidence>
<dbReference type="FunFam" id="1.20.1270.60:FF:000042">
    <property type="entry name" value="Vacuolar targeting protein Atg24"/>
    <property type="match status" value="1"/>
</dbReference>
<dbReference type="GO" id="GO:0010008">
    <property type="term" value="C:endosome membrane"/>
    <property type="evidence" value="ECO:0007669"/>
    <property type="project" value="UniProtKB-SubCell"/>
</dbReference>
<evidence type="ECO:0000313" key="16">
    <source>
        <dbReference type="EMBL" id="CEJ94338.1"/>
    </source>
</evidence>
<dbReference type="GO" id="GO:0005769">
    <property type="term" value="C:early endosome"/>
    <property type="evidence" value="ECO:0007669"/>
    <property type="project" value="TreeGrafter"/>
</dbReference>
<evidence type="ECO:0000256" key="5">
    <source>
        <dbReference type="ARBA" id="ARBA00022490"/>
    </source>
</evidence>
<dbReference type="Pfam" id="PF00787">
    <property type="entry name" value="PX"/>
    <property type="match status" value="1"/>
</dbReference>
<feature type="domain" description="PX" evidence="15">
    <location>
        <begin position="57"/>
        <end position="179"/>
    </location>
</feature>
<proteinExistence type="inferred from homology"/>
<dbReference type="GO" id="GO:0035091">
    <property type="term" value="F:phosphatidylinositol binding"/>
    <property type="evidence" value="ECO:0007669"/>
    <property type="project" value="InterPro"/>
</dbReference>
<evidence type="ECO:0000256" key="4">
    <source>
        <dbReference type="ARBA" id="ARBA00022448"/>
    </source>
</evidence>
<dbReference type="HOGENOM" id="CLU_027221_2_0_1"/>
<keyword evidence="9" id="KW-0446">Lipid-binding</keyword>
<evidence type="ECO:0000256" key="9">
    <source>
        <dbReference type="ARBA" id="ARBA00023121"/>
    </source>
</evidence>
<evidence type="ECO:0000256" key="1">
    <source>
        <dbReference type="ARBA" id="ARBA00004481"/>
    </source>
</evidence>
<evidence type="ECO:0000256" key="10">
    <source>
        <dbReference type="ARBA" id="ARBA00023136"/>
    </source>
</evidence>
<comment type="similarity">
    <text evidence="3">Belongs to the sorting nexin family.</text>
</comment>
<dbReference type="GO" id="GO:0034727">
    <property type="term" value="P:piecemeal microautophagy of the nucleus"/>
    <property type="evidence" value="ECO:0007669"/>
    <property type="project" value="TreeGrafter"/>
</dbReference>
<dbReference type="STRING" id="1531966.A0A0A1TR48"/>
<keyword evidence="4" id="KW-0813">Transport</keyword>
<evidence type="ECO:0000256" key="6">
    <source>
        <dbReference type="ARBA" id="ARBA00022753"/>
    </source>
</evidence>
<reference evidence="16 17" key="1">
    <citation type="journal article" date="2015" name="Genome Announc.">
        <title>Draft Genome Sequence and Gene Annotation of the Entomopathogenic Fungus Verticillium hemipterigenum.</title>
        <authorList>
            <person name="Horn F."/>
            <person name="Habel A."/>
            <person name="Scharf D.H."/>
            <person name="Dworschak J."/>
            <person name="Brakhage A.A."/>
            <person name="Guthke R."/>
            <person name="Hertweck C."/>
            <person name="Linde J."/>
        </authorList>
    </citation>
    <scope>NUCLEOTIDE SEQUENCE [LARGE SCALE GENOMIC DNA]</scope>
</reference>
<evidence type="ECO:0000256" key="14">
    <source>
        <dbReference type="SAM" id="MobiDB-lite"/>
    </source>
</evidence>
<dbReference type="CDD" id="cd06863">
    <property type="entry name" value="PX_Atg24p"/>
    <property type="match status" value="1"/>
</dbReference>
<feature type="region of interest" description="Disordered" evidence="14">
    <location>
        <begin position="1"/>
        <end position="51"/>
    </location>
</feature>
<dbReference type="OrthoDB" id="300641at2759"/>
<evidence type="ECO:0000256" key="11">
    <source>
        <dbReference type="ARBA" id="ARBA00040748"/>
    </source>
</evidence>
<dbReference type="PROSITE" id="PS50195">
    <property type="entry name" value="PX"/>
    <property type="match status" value="1"/>
</dbReference>
<keyword evidence="10" id="KW-0472">Membrane</keyword>
<evidence type="ECO:0000256" key="13">
    <source>
        <dbReference type="SAM" id="Coils"/>
    </source>
</evidence>
<dbReference type="SMART" id="SM00312">
    <property type="entry name" value="PX"/>
    <property type="match status" value="1"/>
</dbReference>
<comment type="subcellular location">
    <subcellularLocation>
        <location evidence="2">Cytoplasm</location>
    </subcellularLocation>
    <subcellularLocation>
        <location evidence="1">Endosome membrane</location>
        <topology evidence="1">Peripheral membrane protein</topology>
    </subcellularLocation>
</comment>
<dbReference type="Pfam" id="PF03114">
    <property type="entry name" value="BAR"/>
    <property type="match status" value="1"/>
</dbReference>
<evidence type="ECO:0000256" key="7">
    <source>
        <dbReference type="ARBA" id="ARBA00022927"/>
    </source>
</evidence>
<dbReference type="PANTHER" id="PTHR45949:SF2">
    <property type="entry name" value="SORTING NEXIN-4"/>
    <property type="match status" value="1"/>
</dbReference>
<evidence type="ECO:0000256" key="8">
    <source>
        <dbReference type="ARBA" id="ARBA00023006"/>
    </source>
</evidence>
<dbReference type="SUPFAM" id="SSF64268">
    <property type="entry name" value="PX domain"/>
    <property type="match status" value="1"/>
</dbReference>
<dbReference type="GO" id="GO:0000422">
    <property type="term" value="P:autophagy of mitochondrion"/>
    <property type="evidence" value="ECO:0007669"/>
    <property type="project" value="TreeGrafter"/>
</dbReference>
<dbReference type="InterPro" id="IPR027267">
    <property type="entry name" value="AH/BAR_dom_sf"/>
</dbReference>
<evidence type="ECO:0000256" key="2">
    <source>
        <dbReference type="ARBA" id="ARBA00004496"/>
    </source>
</evidence>
<accession>A0A0A1TR48</accession>
<dbReference type="FunFam" id="3.30.1520.10:FF:000035">
    <property type="entry name" value="Sorting nexin-4 protein"/>
    <property type="match status" value="1"/>
</dbReference>
<gene>
    <name evidence="16" type="ORF">VHEMI09876</name>
</gene>
<dbReference type="AlphaFoldDB" id="A0A0A1TR48"/>
<dbReference type="Proteomes" id="UP000039046">
    <property type="component" value="Unassembled WGS sequence"/>
</dbReference>
<evidence type="ECO:0000313" key="17">
    <source>
        <dbReference type="Proteomes" id="UP000039046"/>
    </source>
</evidence>
<keyword evidence="13" id="KW-0175">Coiled coil</keyword>
<feature type="region of interest" description="Disordered" evidence="14">
    <location>
        <begin position="348"/>
        <end position="368"/>
    </location>
</feature>
<evidence type="ECO:0000256" key="3">
    <source>
        <dbReference type="ARBA" id="ARBA00010883"/>
    </source>
</evidence>
<keyword evidence="17" id="KW-1185">Reference proteome</keyword>
<dbReference type="CDD" id="cd07628">
    <property type="entry name" value="BAR_Atg24p"/>
    <property type="match status" value="1"/>
</dbReference>
<keyword evidence="7" id="KW-0653">Protein transport</keyword>
<protein>
    <recommendedName>
        <fullName evidence="11">Sorting nexin-4</fullName>
    </recommendedName>
    <alternativeName>
        <fullName evidence="12">Autophagy-related protein 24</fullName>
    </alternativeName>
</protein>
<dbReference type="EMBL" id="CDHN01000006">
    <property type="protein sequence ID" value="CEJ94338.1"/>
    <property type="molecule type" value="Genomic_DNA"/>
</dbReference>
<sequence length="459" mass="52094">MADDNDNFSNVSWSEPPEPENMQAYTSDDDFKPTISAGAEVGGHSAATGGHAMGEEQLDCTVGTPIKENDGTKDAFISYLVTTKSSFSSFQKGTTTVRRRFTDFVFLYKQLQREFPAAAVPPLPDKLRMEYVRGDRFGPDFTSRRANSLQRFLVRLSLHPVLRRAPILHHFLESNDWNATVRSRNNRASVAGDPSSAGGASGVFDNFADTFINAFTKVNKPDRRFIEVKDKSDRLDEDLAHIEKVVARVARREGDLEVDMRDLAEQFQKLVALEPGVEPAVHGFAASIEDTAQHIHQLKDITDHDYLGSLRDMQAYSLSVKHLLRAREQKQLDFEQLTEYLNKSTIERDQLQSGHQSSGPGGFLRSKLEDVRGVDHEQARRERTRKLELRVDELTHEVELARRTSEMFNEEVVREVADFERIKRLEMKAQLQGLADAHVDFYDKVADVWTGYINEMESK</sequence>
<dbReference type="SUPFAM" id="SSF103657">
    <property type="entry name" value="BAR/IMD domain-like"/>
    <property type="match status" value="1"/>
</dbReference>
<dbReference type="Gene3D" id="1.20.1270.60">
    <property type="entry name" value="Arfaptin homology (AH) domain/BAR domain"/>
    <property type="match status" value="1"/>
</dbReference>
<organism evidence="16 17">
    <name type="scientific">[Torrubiella] hemipterigena</name>
    <dbReference type="NCBI Taxonomy" id="1531966"/>
    <lineage>
        <taxon>Eukaryota</taxon>
        <taxon>Fungi</taxon>
        <taxon>Dikarya</taxon>
        <taxon>Ascomycota</taxon>
        <taxon>Pezizomycotina</taxon>
        <taxon>Sordariomycetes</taxon>
        <taxon>Hypocreomycetidae</taxon>
        <taxon>Hypocreales</taxon>
        <taxon>Clavicipitaceae</taxon>
        <taxon>Clavicipitaceae incertae sedis</taxon>
        <taxon>'Torrubiella' clade</taxon>
    </lineage>
</organism>
<dbReference type="InterPro" id="IPR036871">
    <property type="entry name" value="PX_dom_sf"/>
</dbReference>
<dbReference type="GO" id="GO:0015031">
    <property type="term" value="P:protein transport"/>
    <property type="evidence" value="ECO:0007669"/>
    <property type="project" value="UniProtKB-KW"/>
</dbReference>
<dbReference type="InterPro" id="IPR004148">
    <property type="entry name" value="BAR_dom"/>
</dbReference>